<evidence type="ECO:0000256" key="3">
    <source>
        <dbReference type="ARBA" id="ARBA00023136"/>
    </source>
</evidence>
<dbReference type="AlphaFoldDB" id="A0A834M1C0"/>
<keyword evidence="4" id="KW-1133">Transmembrane helix</keyword>
<feature type="transmembrane region" description="Helical" evidence="4">
    <location>
        <begin position="16"/>
        <end position="35"/>
    </location>
</feature>
<dbReference type="EMBL" id="WJXA01000001">
    <property type="protein sequence ID" value="KAF7153403.1"/>
    <property type="molecule type" value="Genomic_DNA"/>
</dbReference>
<dbReference type="OrthoDB" id="10393897at2759"/>
<keyword evidence="6" id="KW-1185">Reference proteome</keyword>
<evidence type="ECO:0000256" key="2">
    <source>
        <dbReference type="ARBA" id="ARBA00022692"/>
    </source>
</evidence>
<dbReference type="Proteomes" id="UP000626092">
    <property type="component" value="Unassembled WGS sequence"/>
</dbReference>
<dbReference type="SUPFAM" id="SSF103506">
    <property type="entry name" value="Mitochondrial carrier"/>
    <property type="match status" value="1"/>
</dbReference>
<keyword evidence="2 4" id="KW-0812">Transmembrane</keyword>
<accession>A0A834M1C0</accession>
<protein>
    <submittedName>
        <fullName evidence="5">Uncharacterized protein</fullName>
    </submittedName>
</protein>
<name>A0A834M1C0_RHOSS</name>
<evidence type="ECO:0000256" key="1">
    <source>
        <dbReference type="ARBA" id="ARBA00004370"/>
    </source>
</evidence>
<organism evidence="5 6">
    <name type="scientific">Rhododendron simsii</name>
    <name type="common">Sims's rhododendron</name>
    <dbReference type="NCBI Taxonomy" id="118357"/>
    <lineage>
        <taxon>Eukaryota</taxon>
        <taxon>Viridiplantae</taxon>
        <taxon>Streptophyta</taxon>
        <taxon>Embryophyta</taxon>
        <taxon>Tracheophyta</taxon>
        <taxon>Spermatophyta</taxon>
        <taxon>Magnoliopsida</taxon>
        <taxon>eudicotyledons</taxon>
        <taxon>Gunneridae</taxon>
        <taxon>Pentapetalae</taxon>
        <taxon>asterids</taxon>
        <taxon>Ericales</taxon>
        <taxon>Ericaceae</taxon>
        <taxon>Ericoideae</taxon>
        <taxon>Rhodoreae</taxon>
        <taxon>Rhododendron</taxon>
    </lineage>
</organism>
<comment type="subcellular location">
    <subcellularLocation>
        <location evidence="1">Membrane</location>
    </subcellularLocation>
</comment>
<comment type="caution">
    <text evidence="5">The sequence shown here is derived from an EMBL/GenBank/DDBJ whole genome shotgun (WGS) entry which is preliminary data.</text>
</comment>
<sequence>MKLMETNTEDAGFETLLFWQFMVSYSVAGAVEHMAMFPVETLKTRRQTIGPFTRLYLSIAAMGLACQIFPHRLLLGLQVIQEVFGFRFKKTKEVFGFFGWWLI</sequence>
<keyword evidence="3 4" id="KW-0472">Membrane</keyword>
<reference evidence="5" key="1">
    <citation type="submission" date="2019-11" db="EMBL/GenBank/DDBJ databases">
        <authorList>
            <person name="Liu Y."/>
            <person name="Hou J."/>
            <person name="Li T.-Q."/>
            <person name="Guan C.-H."/>
            <person name="Wu X."/>
            <person name="Wu H.-Z."/>
            <person name="Ling F."/>
            <person name="Zhang R."/>
            <person name="Shi X.-G."/>
            <person name="Ren J.-P."/>
            <person name="Chen E.-F."/>
            <person name="Sun J.-M."/>
        </authorList>
    </citation>
    <scope>NUCLEOTIDE SEQUENCE</scope>
    <source>
        <strain evidence="5">Adult_tree_wgs_1</strain>
        <tissue evidence="5">Leaves</tissue>
    </source>
</reference>
<evidence type="ECO:0000256" key="4">
    <source>
        <dbReference type="SAM" id="Phobius"/>
    </source>
</evidence>
<proteinExistence type="predicted"/>
<dbReference type="GO" id="GO:0016020">
    <property type="term" value="C:membrane"/>
    <property type="evidence" value="ECO:0007669"/>
    <property type="project" value="UniProtKB-SubCell"/>
</dbReference>
<evidence type="ECO:0000313" key="5">
    <source>
        <dbReference type="EMBL" id="KAF7153403.1"/>
    </source>
</evidence>
<evidence type="ECO:0000313" key="6">
    <source>
        <dbReference type="Proteomes" id="UP000626092"/>
    </source>
</evidence>
<gene>
    <name evidence="5" type="ORF">RHSIM_Rhsim01G0200500</name>
</gene>
<dbReference type="InterPro" id="IPR023395">
    <property type="entry name" value="MCP_dom_sf"/>
</dbReference>